<keyword evidence="2" id="KW-0472">Membrane</keyword>
<keyword evidence="2" id="KW-0812">Transmembrane</keyword>
<dbReference type="EMBL" id="JAVFHQ010000073">
    <property type="protein sequence ID" value="KAK4540160.1"/>
    <property type="molecule type" value="Genomic_DNA"/>
</dbReference>
<feature type="transmembrane region" description="Helical" evidence="2">
    <location>
        <begin position="12"/>
        <end position="30"/>
    </location>
</feature>
<comment type="caution">
    <text evidence="3">The sequence shown here is derived from an EMBL/GenBank/DDBJ whole genome shotgun (WGS) entry which is preliminary data.</text>
</comment>
<name>A0AAV9J5N3_9PEZI</name>
<evidence type="ECO:0000313" key="3">
    <source>
        <dbReference type="EMBL" id="KAK4540160.1"/>
    </source>
</evidence>
<dbReference type="InterPro" id="IPR018803">
    <property type="entry name" value="Ish1/Msc1-like"/>
</dbReference>
<gene>
    <name evidence="3" type="ORF">LTR36_009746</name>
</gene>
<reference evidence="3 4" key="1">
    <citation type="submission" date="2021-11" db="EMBL/GenBank/DDBJ databases">
        <title>Black yeast isolated from Biological Soil Crust.</title>
        <authorList>
            <person name="Kurbessoian T."/>
        </authorList>
    </citation>
    <scope>NUCLEOTIDE SEQUENCE [LARGE SCALE GENOMIC DNA]</scope>
    <source>
        <strain evidence="3 4">CCFEE 5522</strain>
    </source>
</reference>
<organism evidence="3 4">
    <name type="scientific">Oleoguttula mirabilis</name>
    <dbReference type="NCBI Taxonomy" id="1507867"/>
    <lineage>
        <taxon>Eukaryota</taxon>
        <taxon>Fungi</taxon>
        <taxon>Dikarya</taxon>
        <taxon>Ascomycota</taxon>
        <taxon>Pezizomycotina</taxon>
        <taxon>Dothideomycetes</taxon>
        <taxon>Dothideomycetidae</taxon>
        <taxon>Mycosphaerellales</taxon>
        <taxon>Teratosphaeriaceae</taxon>
        <taxon>Oleoguttula</taxon>
    </lineage>
</organism>
<keyword evidence="2" id="KW-1133">Transmembrane helix</keyword>
<feature type="region of interest" description="Disordered" evidence="1">
    <location>
        <begin position="35"/>
        <end position="76"/>
    </location>
</feature>
<evidence type="ECO:0000256" key="2">
    <source>
        <dbReference type="SAM" id="Phobius"/>
    </source>
</evidence>
<dbReference type="Proteomes" id="UP001324427">
    <property type="component" value="Unassembled WGS sequence"/>
</dbReference>
<keyword evidence="4" id="KW-1185">Reference proteome</keyword>
<evidence type="ECO:0000256" key="1">
    <source>
        <dbReference type="SAM" id="MobiDB-lite"/>
    </source>
</evidence>
<evidence type="ECO:0000313" key="4">
    <source>
        <dbReference type="Proteomes" id="UP001324427"/>
    </source>
</evidence>
<sequence>MSAMNDQTTERTIILVGAVLFAGFIAYSFWTSTQATAPTPSRDSSHAGTGHGASSHKKPNHHTPNGDPQKWSEEDMKKFLTSRNLAVGHNPTRNELLAMVESKLHEPTL</sequence>
<proteinExistence type="predicted"/>
<accession>A0AAV9J5N3</accession>
<protein>
    <submittedName>
        <fullName evidence="3">Uncharacterized protein</fullName>
    </submittedName>
</protein>
<dbReference type="Pfam" id="PF10281">
    <property type="entry name" value="Ish1"/>
    <property type="match status" value="1"/>
</dbReference>
<dbReference type="AlphaFoldDB" id="A0AAV9J5N3"/>